<keyword evidence="1" id="KW-0472">Membrane</keyword>
<keyword evidence="1" id="KW-1133">Transmembrane helix</keyword>
<dbReference type="EMBL" id="CVRI01000026">
    <property type="protein sequence ID" value="CRK92341.1"/>
    <property type="molecule type" value="Genomic_DNA"/>
</dbReference>
<gene>
    <name evidence="2" type="ORF">CLUMA_CG005944</name>
</gene>
<protein>
    <submittedName>
        <fullName evidence="2">CLUMA_CG005944, isoform A</fullName>
    </submittedName>
</protein>
<sequence length="64" mass="6999">MDITRAAQAFSLNSYSLSSADFVRFCPVALKKRPTRIREGKLSGFQGIFGGISACAARVIWALF</sequence>
<evidence type="ECO:0000256" key="1">
    <source>
        <dbReference type="SAM" id="Phobius"/>
    </source>
</evidence>
<accession>A0A1J1HWE2</accession>
<organism evidence="2 3">
    <name type="scientific">Clunio marinus</name>
    <dbReference type="NCBI Taxonomy" id="568069"/>
    <lineage>
        <taxon>Eukaryota</taxon>
        <taxon>Metazoa</taxon>
        <taxon>Ecdysozoa</taxon>
        <taxon>Arthropoda</taxon>
        <taxon>Hexapoda</taxon>
        <taxon>Insecta</taxon>
        <taxon>Pterygota</taxon>
        <taxon>Neoptera</taxon>
        <taxon>Endopterygota</taxon>
        <taxon>Diptera</taxon>
        <taxon>Nematocera</taxon>
        <taxon>Chironomoidea</taxon>
        <taxon>Chironomidae</taxon>
        <taxon>Clunio</taxon>
    </lineage>
</organism>
<evidence type="ECO:0000313" key="2">
    <source>
        <dbReference type="EMBL" id="CRK92341.1"/>
    </source>
</evidence>
<name>A0A1J1HWE2_9DIPT</name>
<feature type="transmembrane region" description="Helical" evidence="1">
    <location>
        <begin position="42"/>
        <end position="63"/>
    </location>
</feature>
<keyword evidence="3" id="KW-1185">Reference proteome</keyword>
<keyword evidence="1" id="KW-0812">Transmembrane</keyword>
<dbReference type="Proteomes" id="UP000183832">
    <property type="component" value="Unassembled WGS sequence"/>
</dbReference>
<evidence type="ECO:0000313" key="3">
    <source>
        <dbReference type="Proteomes" id="UP000183832"/>
    </source>
</evidence>
<reference evidence="2 3" key="1">
    <citation type="submission" date="2015-04" db="EMBL/GenBank/DDBJ databases">
        <authorList>
            <person name="Syromyatnikov M.Y."/>
            <person name="Popov V.N."/>
        </authorList>
    </citation>
    <scope>NUCLEOTIDE SEQUENCE [LARGE SCALE GENOMIC DNA]</scope>
</reference>
<proteinExistence type="predicted"/>
<dbReference type="AlphaFoldDB" id="A0A1J1HWE2"/>